<keyword evidence="14" id="KW-1185">Reference proteome</keyword>
<evidence type="ECO:0000256" key="9">
    <source>
        <dbReference type="ARBA" id="ARBA00023201"/>
    </source>
</evidence>
<keyword evidence="5 11" id="KW-1133">Transmembrane helix</keyword>
<evidence type="ECO:0000256" key="1">
    <source>
        <dbReference type="ARBA" id="ARBA00004651"/>
    </source>
</evidence>
<evidence type="ECO:0000256" key="11">
    <source>
        <dbReference type="SAM" id="Phobius"/>
    </source>
</evidence>
<dbReference type="GO" id="GO:0015386">
    <property type="term" value="F:potassium:proton antiporter activity"/>
    <property type="evidence" value="ECO:0007669"/>
    <property type="project" value="TreeGrafter"/>
</dbReference>
<accession>A0A4R6S451</accession>
<name>A0A4R6S451_9MICO</name>
<feature type="transmembrane region" description="Helical" evidence="11">
    <location>
        <begin position="295"/>
        <end position="318"/>
    </location>
</feature>
<comment type="caution">
    <text evidence="13">The sequence shown here is derived from an EMBL/GenBank/DDBJ whole genome shotgun (WGS) entry which is preliminary data.</text>
</comment>
<dbReference type="Pfam" id="PF00999">
    <property type="entry name" value="Na_H_Exchanger"/>
    <property type="match status" value="2"/>
</dbReference>
<sequence length="594" mass="63051">MELLIIGVLGMLGIAGASLIAPKLRIPAPLLLVVVGIVISFLPFVAEFEIDPEWILAGILPPLLYSASVSMPTVDFRREFKTISGLSVVLVVISAVVLGALFSWLIPGLGLAGGIALGAILSPTDAVATTIVKRVGVSPRIVTVLEGESLLNDATALVLLRSAIAASAASVSLWGVLGDFVWAVLIAAAIGFLIGIVNLFVRKRVQDATVNTVISFTVPFLASLPAEALGGSGLVAAVVAGLVTGMGSVRFLKPQHRLSDEQNWRTVELLLESTVFLVMGLELSKIINDVQRDGAGVWTAVGLAAIGLGVVTLLRALYVAPLIASIGRTQKRGERIKPTLDKLQSKLDHAGDQDIKLERDGHSRTVPAKRLSQLRGRVQRKSADIDYFSKKPLGWREGTVVAWAGMRGVVTLAAAQTLPAETPSRSLLILVAFLVAGSSLLIQGGTLPWLVRVVRPAAPDPEENAAERAELMELLLEVARDQGASAAGTSHEKPLPEKPLNHDPRPSQEGHDPAADLADHEAVELLGALSAGAAERQERINRRSLRLNILLAQRELLLALRKEARFSSATLSHALATLDAEQVALEMRGEAEGH</sequence>
<keyword evidence="6" id="KW-0915">Sodium</keyword>
<keyword evidence="2" id="KW-0813">Transport</keyword>
<feature type="transmembrane region" description="Helical" evidence="11">
    <location>
        <begin position="180"/>
        <end position="201"/>
    </location>
</feature>
<dbReference type="GO" id="GO:0098719">
    <property type="term" value="P:sodium ion import across plasma membrane"/>
    <property type="evidence" value="ECO:0007669"/>
    <property type="project" value="TreeGrafter"/>
</dbReference>
<dbReference type="InterPro" id="IPR006153">
    <property type="entry name" value="Cation/H_exchanger_TM"/>
</dbReference>
<keyword evidence="9" id="KW-0739">Sodium transport</keyword>
<feature type="transmembrane region" description="Helical" evidence="11">
    <location>
        <begin position="427"/>
        <end position="451"/>
    </location>
</feature>
<evidence type="ECO:0000256" key="3">
    <source>
        <dbReference type="ARBA" id="ARBA00022475"/>
    </source>
</evidence>
<evidence type="ECO:0000313" key="13">
    <source>
        <dbReference type="EMBL" id="TDP93495.1"/>
    </source>
</evidence>
<keyword evidence="3" id="KW-1003">Cell membrane</keyword>
<feature type="transmembrane region" description="Helical" evidence="11">
    <location>
        <begin position="232"/>
        <end position="252"/>
    </location>
</feature>
<proteinExistence type="predicted"/>
<dbReference type="GO" id="GO:0051453">
    <property type="term" value="P:regulation of intracellular pH"/>
    <property type="evidence" value="ECO:0007669"/>
    <property type="project" value="TreeGrafter"/>
</dbReference>
<evidence type="ECO:0000256" key="8">
    <source>
        <dbReference type="ARBA" id="ARBA00023136"/>
    </source>
</evidence>
<comment type="subcellular location">
    <subcellularLocation>
        <location evidence="1">Cell membrane</location>
        <topology evidence="1">Multi-pass membrane protein</topology>
    </subcellularLocation>
</comment>
<evidence type="ECO:0000256" key="5">
    <source>
        <dbReference type="ARBA" id="ARBA00022989"/>
    </source>
</evidence>
<dbReference type="EMBL" id="SNYA01000003">
    <property type="protein sequence ID" value="TDP93495.1"/>
    <property type="molecule type" value="Genomic_DNA"/>
</dbReference>
<keyword evidence="7" id="KW-0406">Ion transport</keyword>
<dbReference type="RefSeq" id="WP_133616486.1">
    <property type="nucleotide sequence ID" value="NZ_SNYA01000003.1"/>
</dbReference>
<evidence type="ECO:0000256" key="4">
    <source>
        <dbReference type="ARBA" id="ARBA00022692"/>
    </source>
</evidence>
<feature type="transmembrane region" description="Helical" evidence="11">
    <location>
        <begin position="86"/>
        <end position="106"/>
    </location>
</feature>
<dbReference type="GO" id="GO:0015385">
    <property type="term" value="F:sodium:proton antiporter activity"/>
    <property type="evidence" value="ECO:0007669"/>
    <property type="project" value="InterPro"/>
</dbReference>
<feature type="transmembrane region" description="Helical" evidence="11">
    <location>
        <begin position="29"/>
        <end position="48"/>
    </location>
</feature>
<keyword evidence="8 11" id="KW-0472">Membrane</keyword>
<dbReference type="InterPro" id="IPR018422">
    <property type="entry name" value="Cation/H_exchanger_CPA1"/>
</dbReference>
<dbReference type="PANTHER" id="PTHR10110">
    <property type="entry name" value="SODIUM/HYDROGEN EXCHANGER"/>
    <property type="match status" value="1"/>
</dbReference>
<evidence type="ECO:0000256" key="2">
    <source>
        <dbReference type="ARBA" id="ARBA00022448"/>
    </source>
</evidence>
<feature type="domain" description="Cation/H+ exchanger transmembrane" evidence="12">
    <location>
        <begin position="16"/>
        <end position="324"/>
    </location>
</feature>
<keyword evidence="4 11" id="KW-0812">Transmembrane</keyword>
<feature type="region of interest" description="Disordered" evidence="10">
    <location>
        <begin position="483"/>
        <end position="514"/>
    </location>
</feature>
<organism evidence="13 14">
    <name type="scientific">Leucobacter luti</name>
    <dbReference type="NCBI Taxonomy" id="340320"/>
    <lineage>
        <taxon>Bacteria</taxon>
        <taxon>Bacillati</taxon>
        <taxon>Actinomycetota</taxon>
        <taxon>Actinomycetes</taxon>
        <taxon>Micrococcales</taxon>
        <taxon>Microbacteriaceae</taxon>
        <taxon>Leucobacter</taxon>
    </lineage>
</organism>
<gene>
    <name evidence="13" type="ORF">EDF62_1476</name>
</gene>
<dbReference type="AlphaFoldDB" id="A0A4R6S451"/>
<dbReference type="Gene3D" id="6.10.140.1330">
    <property type="match status" value="1"/>
</dbReference>
<evidence type="ECO:0000313" key="14">
    <source>
        <dbReference type="Proteomes" id="UP000295601"/>
    </source>
</evidence>
<feature type="transmembrane region" description="Helical" evidence="11">
    <location>
        <begin position="54"/>
        <end position="74"/>
    </location>
</feature>
<evidence type="ECO:0000256" key="7">
    <source>
        <dbReference type="ARBA" id="ARBA00023065"/>
    </source>
</evidence>
<evidence type="ECO:0000256" key="10">
    <source>
        <dbReference type="SAM" id="MobiDB-lite"/>
    </source>
</evidence>
<feature type="transmembrane region" description="Helical" evidence="11">
    <location>
        <begin position="6"/>
        <end position="22"/>
    </location>
</feature>
<dbReference type="Proteomes" id="UP000295601">
    <property type="component" value="Unassembled WGS sequence"/>
</dbReference>
<feature type="domain" description="Cation/H+ exchanger transmembrane" evidence="12">
    <location>
        <begin position="392"/>
        <end position="452"/>
    </location>
</feature>
<evidence type="ECO:0000259" key="12">
    <source>
        <dbReference type="Pfam" id="PF00999"/>
    </source>
</evidence>
<dbReference type="GO" id="GO:0005886">
    <property type="term" value="C:plasma membrane"/>
    <property type="evidence" value="ECO:0007669"/>
    <property type="project" value="UniProtKB-SubCell"/>
</dbReference>
<feature type="compositionally biased region" description="Basic and acidic residues" evidence="10">
    <location>
        <begin position="490"/>
        <end position="514"/>
    </location>
</feature>
<dbReference type="PANTHER" id="PTHR10110:SF86">
    <property type="entry name" value="SODIUM_HYDROGEN EXCHANGER 7"/>
    <property type="match status" value="1"/>
</dbReference>
<reference evidence="13 14" key="1">
    <citation type="submission" date="2019-03" db="EMBL/GenBank/DDBJ databases">
        <title>Genomic analyses of the natural microbiome of Caenorhabditis elegans.</title>
        <authorList>
            <person name="Samuel B."/>
        </authorList>
    </citation>
    <scope>NUCLEOTIDE SEQUENCE [LARGE SCALE GENOMIC DNA]</scope>
    <source>
        <strain evidence="13 14">JUb18</strain>
    </source>
</reference>
<dbReference type="OrthoDB" id="57886at2"/>
<evidence type="ECO:0000256" key="6">
    <source>
        <dbReference type="ARBA" id="ARBA00023053"/>
    </source>
</evidence>
<protein>
    <submittedName>
        <fullName evidence="13">Sodium/proton antiporter (CPA1 family)</fullName>
    </submittedName>
</protein>